<evidence type="ECO:0000256" key="5">
    <source>
        <dbReference type="ARBA" id="ARBA00022833"/>
    </source>
</evidence>
<evidence type="ECO:0000313" key="11">
    <source>
        <dbReference type="EnsemblMetazoa" id="AMAM004912-PA"/>
    </source>
</evidence>
<dbReference type="GO" id="GO:0008270">
    <property type="term" value="F:zinc ion binding"/>
    <property type="evidence" value="ECO:0007669"/>
    <property type="project" value="UniProtKB-KW"/>
</dbReference>
<evidence type="ECO:0000313" key="12">
    <source>
        <dbReference type="Proteomes" id="UP000075901"/>
    </source>
</evidence>
<dbReference type="GO" id="GO:0000981">
    <property type="term" value="F:DNA-binding transcription factor activity, RNA polymerase II-specific"/>
    <property type="evidence" value="ECO:0007669"/>
    <property type="project" value="TreeGrafter"/>
</dbReference>
<dbReference type="GO" id="GO:0000978">
    <property type="term" value="F:RNA polymerase II cis-regulatory region sequence-specific DNA binding"/>
    <property type="evidence" value="ECO:0007669"/>
    <property type="project" value="TreeGrafter"/>
</dbReference>
<dbReference type="InterPro" id="IPR013087">
    <property type="entry name" value="Znf_C2H2_type"/>
</dbReference>
<reference evidence="11" key="2">
    <citation type="submission" date="2020-05" db="UniProtKB">
        <authorList>
            <consortium name="EnsemblMetazoa"/>
        </authorList>
    </citation>
    <scope>IDENTIFICATION</scope>
    <source>
        <strain evidence="11">maculatus3</strain>
    </source>
</reference>
<evidence type="ECO:0000256" key="1">
    <source>
        <dbReference type="ARBA" id="ARBA00004123"/>
    </source>
</evidence>
<dbReference type="PANTHER" id="PTHR24388">
    <property type="entry name" value="ZINC FINGER PROTEIN"/>
    <property type="match status" value="1"/>
</dbReference>
<dbReference type="GO" id="GO:0005634">
    <property type="term" value="C:nucleus"/>
    <property type="evidence" value="ECO:0007669"/>
    <property type="project" value="UniProtKB-SubCell"/>
</dbReference>
<evidence type="ECO:0000259" key="10">
    <source>
        <dbReference type="PROSITE" id="PS50157"/>
    </source>
</evidence>
<accession>A0A182SE30</accession>
<dbReference type="PANTHER" id="PTHR24388:SF54">
    <property type="entry name" value="PROTEIN ESCARGOT"/>
    <property type="match status" value="1"/>
</dbReference>
<evidence type="ECO:0000256" key="2">
    <source>
        <dbReference type="ARBA" id="ARBA00022723"/>
    </source>
</evidence>
<organism evidence="11 12">
    <name type="scientific">Anopheles maculatus</name>
    <dbReference type="NCBI Taxonomy" id="74869"/>
    <lineage>
        <taxon>Eukaryota</taxon>
        <taxon>Metazoa</taxon>
        <taxon>Ecdysozoa</taxon>
        <taxon>Arthropoda</taxon>
        <taxon>Hexapoda</taxon>
        <taxon>Insecta</taxon>
        <taxon>Pterygota</taxon>
        <taxon>Neoptera</taxon>
        <taxon>Endopterygota</taxon>
        <taxon>Diptera</taxon>
        <taxon>Nematocera</taxon>
        <taxon>Culicoidea</taxon>
        <taxon>Culicidae</taxon>
        <taxon>Anophelinae</taxon>
        <taxon>Anopheles</taxon>
        <taxon>Anopheles maculatus group</taxon>
    </lineage>
</organism>
<keyword evidence="7" id="KW-0539">Nucleus</keyword>
<evidence type="ECO:0000256" key="9">
    <source>
        <dbReference type="PROSITE-ProRule" id="PRU00042"/>
    </source>
</evidence>
<dbReference type="EnsemblMetazoa" id="AMAM004912-RA">
    <property type="protein sequence ID" value="AMAM004912-PA"/>
    <property type="gene ID" value="AMAM004912"/>
</dbReference>
<dbReference type="Gene3D" id="3.30.160.60">
    <property type="entry name" value="Classic Zinc Finger"/>
    <property type="match status" value="2"/>
</dbReference>
<evidence type="ECO:0000256" key="3">
    <source>
        <dbReference type="ARBA" id="ARBA00022737"/>
    </source>
</evidence>
<dbReference type="PROSITE" id="PS50157">
    <property type="entry name" value="ZINC_FINGER_C2H2_2"/>
    <property type="match status" value="2"/>
</dbReference>
<dbReference type="Proteomes" id="UP000075901">
    <property type="component" value="Unassembled WGS sequence"/>
</dbReference>
<proteinExistence type="inferred from homology"/>
<keyword evidence="12" id="KW-1185">Reference proteome</keyword>
<evidence type="ECO:0000256" key="6">
    <source>
        <dbReference type="ARBA" id="ARBA00023125"/>
    </source>
</evidence>
<reference evidence="12" key="1">
    <citation type="submission" date="2013-09" db="EMBL/GenBank/DDBJ databases">
        <title>The Genome Sequence of Anopheles maculatus species B.</title>
        <authorList>
            <consortium name="The Broad Institute Genomics Platform"/>
            <person name="Neafsey D.E."/>
            <person name="Besansky N."/>
            <person name="Howell P."/>
            <person name="Walton C."/>
            <person name="Young S.K."/>
            <person name="Zeng Q."/>
            <person name="Gargeya S."/>
            <person name="Fitzgerald M."/>
            <person name="Haas B."/>
            <person name="Abouelleil A."/>
            <person name="Allen A.W."/>
            <person name="Alvarado L."/>
            <person name="Arachchi H.M."/>
            <person name="Berlin A.M."/>
            <person name="Chapman S.B."/>
            <person name="Gainer-Dewar J."/>
            <person name="Goldberg J."/>
            <person name="Griggs A."/>
            <person name="Gujja S."/>
            <person name="Hansen M."/>
            <person name="Howarth C."/>
            <person name="Imamovic A."/>
            <person name="Ireland A."/>
            <person name="Larimer J."/>
            <person name="McCowan C."/>
            <person name="Murphy C."/>
            <person name="Pearson M."/>
            <person name="Poon T.W."/>
            <person name="Priest M."/>
            <person name="Roberts A."/>
            <person name="Saif S."/>
            <person name="Shea T."/>
            <person name="Sisk P."/>
            <person name="Sykes S."/>
            <person name="Wortman J."/>
            <person name="Nusbaum C."/>
            <person name="Birren B."/>
        </authorList>
    </citation>
    <scope>NUCLEOTIDE SEQUENCE [LARGE SCALE GENOMIC DNA]</scope>
    <source>
        <strain evidence="12">maculatus3</strain>
    </source>
</reference>
<keyword evidence="5" id="KW-0862">Zinc</keyword>
<dbReference type="PROSITE" id="PS00028">
    <property type="entry name" value="ZINC_FINGER_C2H2_1"/>
    <property type="match status" value="2"/>
</dbReference>
<comment type="similarity">
    <text evidence="8">Belongs to the snail C2H2-type zinc-finger protein family.</text>
</comment>
<keyword evidence="6" id="KW-0238">DNA-binding</keyword>
<dbReference type="AlphaFoldDB" id="A0A182SE30"/>
<evidence type="ECO:0000256" key="4">
    <source>
        <dbReference type="ARBA" id="ARBA00022771"/>
    </source>
</evidence>
<dbReference type="InterPro" id="IPR050527">
    <property type="entry name" value="Snail/Krueppel_Znf"/>
</dbReference>
<dbReference type="VEuPathDB" id="VectorBase:AMAM004912"/>
<dbReference type="SUPFAM" id="SSF57667">
    <property type="entry name" value="beta-beta-alpha zinc fingers"/>
    <property type="match status" value="1"/>
</dbReference>
<comment type="subcellular location">
    <subcellularLocation>
        <location evidence="1">Nucleus</location>
    </subcellularLocation>
</comment>
<keyword evidence="2" id="KW-0479">Metal-binding</keyword>
<name>A0A182SE30_9DIPT</name>
<sequence length="252" mass="30159">MLQHCAIYHEAQETYCCHICERQFLTRTNYLNHMRYHQDHVCNFCNSGWMNDTNLLEHVRTSHTDRLFVCRFCNRKERLKKCLNRHLRTTHQQETNAYFCGHCGTGSCSFESYESLTDHLQQQHREDDGNVNVGKDDYKALSYDALFGKELDLHEMDVVVKEQEQFLQNFHLIRSGHEKQEFSRPIEPRIDQRMVLEDFLDEAFENDEIWNKYIENGEEYLIDDYDFYLKGTENTSEQDLCHVNEAFQNNTT</sequence>
<dbReference type="InterPro" id="IPR036236">
    <property type="entry name" value="Znf_C2H2_sf"/>
</dbReference>
<keyword evidence="3" id="KW-0677">Repeat</keyword>
<evidence type="ECO:0000256" key="7">
    <source>
        <dbReference type="ARBA" id="ARBA00023242"/>
    </source>
</evidence>
<protein>
    <recommendedName>
        <fullName evidence="10">C2H2-type domain-containing protein</fullName>
    </recommendedName>
</protein>
<dbReference type="SMART" id="SM00355">
    <property type="entry name" value="ZnF_C2H2"/>
    <property type="match status" value="4"/>
</dbReference>
<feature type="domain" description="C2H2-type" evidence="10">
    <location>
        <begin position="68"/>
        <end position="96"/>
    </location>
</feature>
<evidence type="ECO:0000256" key="8">
    <source>
        <dbReference type="ARBA" id="ARBA00037948"/>
    </source>
</evidence>
<feature type="domain" description="C2H2-type" evidence="10">
    <location>
        <begin position="15"/>
        <end position="37"/>
    </location>
</feature>
<keyword evidence="4 9" id="KW-0863">Zinc-finger</keyword>